<gene>
    <name evidence="1" type="ORF">CAG99_14655</name>
</gene>
<organism evidence="1 2">
    <name type="scientific">Streptomyces marincola</name>
    <dbReference type="NCBI Taxonomy" id="2878388"/>
    <lineage>
        <taxon>Bacteria</taxon>
        <taxon>Bacillati</taxon>
        <taxon>Actinomycetota</taxon>
        <taxon>Actinomycetes</taxon>
        <taxon>Kitasatosporales</taxon>
        <taxon>Streptomycetaceae</taxon>
        <taxon>Streptomyces</taxon>
    </lineage>
</organism>
<keyword evidence="2" id="KW-1185">Reference proteome</keyword>
<evidence type="ECO:0000313" key="1">
    <source>
        <dbReference type="EMBL" id="ARQ69932.1"/>
    </source>
</evidence>
<proteinExistence type="predicted"/>
<sequence length="89" mass="9245">MSEGDAAMDEVCESGAVVQAVRGPSGHGGEFASAPGTILLWAEQPGEDLHCLVERSHRRLGHHTSQYACPAEPVAQGHGLLLAGMQGDV</sequence>
<dbReference type="AlphaFoldDB" id="A0A1W7CYR8"/>
<accession>A0A1W7CYR8</accession>
<dbReference type="KEGG" id="smao:CAG99_14655"/>
<dbReference type="EMBL" id="CP021121">
    <property type="protein sequence ID" value="ARQ69932.1"/>
    <property type="molecule type" value="Genomic_DNA"/>
</dbReference>
<protein>
    <submittedName>
        <fullName evidence="1">Uncharacterized protein</fullName>
    </submittedName>
</protein>
<dbReference type="Proteomes" id="UP000194218">
    <property type="component" value="Chromosome"/>
</dbReference>
<name>A0A1W7CYR8_9ACTN</name>
<reference evidence="1 2" key="1">
    <citation type="submission" date="2017-05" db="EMBL/GenBank/DDBJ databases">
        <title>Complete genome sequence of Streptomyces sp. SCSIO 03032 revealed the diverse biosynthetic pathways for its bioactive secondary metabolites.</title>
        <authorList>
            <person name="Ma L."/>
            <person name="Zhu Y."/>
            <person name="Zhang W."/>
            <person name="Zhang G."/>
            <person name="Tian X."/>
            <person name="Zhang S."/>
            <person name="Zhang C."/>
        </authorList>
    </citation>
    <scope>NUCLEOTIDE SEQUENCE [LARGE SCALE GENOMIC DNA]</scope>
    <source>
        <strain evidence="1 2">SCSIO 03032</strain>
    </source>
</reference>
<evidence type="ECO:0000313" key="2">
    <source>
        <dbReference type="Proteomes" id="UP000194218"/>
    </source>
</evidence>